<evidence type="ECO:0000313" key="1">
    <source>
        <dbReference type="EMBL" id="PRM88865.1"/>
    </source>
</evidence>
<evidence type="ECO:0000313" key="2">
    <source>
        <dbReference type="Proteomes" id="UP000238649"/>
    </source>
</evidence>
<reference evidence="1 2" key="1">
    <citation type="submission" date="2017-09" db="EMBL/GenBank/DDBJ databases">
        <title>Reassesment of A. cryaerophilus.</title>
        <authorList>
            <person name="Perez-Cataluna A."/>
            <person name="Collado L."/>
            <person name="Salgado O."/>
            <person name="Lefinanco V."/>
            <person name="Figueras M.J."/>
        </authorList>
    </citation>
    <scope>NUCLEOTIDE SEQUENCE [LARGE SCALE GENOMIC DNA]</scope>
    <source>
        <strain evidence="1 2">LMG 9871</strain>
    </source>
</reference>
<protein>
    <submittedName>
        <fullName evidence="1">Uncharacterized protein</fullName>
    </submittedName>
</protein>
<comment type="caution">
    <text evidence="1">The sequence shown here is derived from an EMBL/GenBank/DDBJ whole genome shotgun (WGS) entry which is preliminary data.</text>
</comment>
<proteinExistence type="predicted"/>
<dbReference type="EMBL" id="NXGH01000023">
    <property type="protein sequence ID" value="PRM88865.1"/>
    <property type="molecule type" value="Genomic_DNA"/>
</dbReference>
<dbReference type="Proteomes" id="UP000238649">
    <property type="component" value="Unassembled WGS sequence"/>
</dbReference>
<organism evidence="1 2">
    <name type="scientific">Aliarcobacter cryaerophilus</name>
    <dbReference type="NCBI Taxonomy" id="28198"/>
    <lineage>
        <taxon>Bacteria</taxon>
        <taxon>Pseudomonadati</taxon>
        <taxon>Campylobacterota</taxon>
        <taxon>Epsilonproteobacteria</taxon>
        <taxon>Campylobacterales</taxon>
        <taxon>Arcobacteraceae</taxon>
        <taxon>Aliarcobacter</taxon>
    </lineage>
</organism>
<name>A0A2S9SQJ2_9BACT</name>
<gene>
    <name evidence="1" type="ORF">CJ671_08120</name>
</gene>
<sequence>MSTIKNEALESIKSEMKGFNMSSNVVNLNIDIPADKKEIVAAFKALINAFRSDIKVKEVENIEVSQENKNPNRLDEFKKQFGHLKYEAMPTKEDLAEIRTKRYAQ</sequence>
<dbReference type="RefSeq" id="WP_105912211.1">
    <property type="nucleotide sequence ID" value="NZ_NXGH01000023.1"/>
</dbReference>
<dbReference type="AlphaFoldDB" id="A0A2S9SQJ2"/>
<accession>A0A2S9SQJ2</accession>